<evidence type="ECO:0000313" key="1">
    <source>
        <dbReference type="EMBL" id="MBU9724762.1"/>
    </source>
</evidence>
<evidence type="ECO:0000313" key="2">
    <source>
        <dbReference type="Proteomes" id="UP001314681"/>
    </source>
</evidence>
<accession>A0ABS6K272</accession>
<organism evidence="1 2">
    <name type="scientific">Diplocloster modestus</name>
    <dbReference type="NCBI Taxonomy" id="2850322"/>
    <lineage>
        <taxon>Bacteria</taxon>
        <taxon>Bacillati</taxon>
        <taxon>Bacillota</taxon>
        <taxon>Clostridia</taxon>
        <taxon>Lachnospirales</taxon>
        <taxon>Lachnospiraceae</taxon>
        <taxon>Diplocloster</taxon>
    </lineage>
</organism>
<dbReference type="Proteomes" id="UP001314681">
    <property type="component" value="Unassembled WGS sequence"/>
</dbReference>
<gene>
    <name evidence="1" type="ORF">KTH90_01910</name>
</gene>
<proteinExistence type="predicted"/>
<protein>
    <submittedName>
        <fullName evidence="1">Uncharacterized protein</fullName>
    </submittedName>
</protein>
<keyword evidence="2" id="KW-1185">Reference proteome</keyword>
<dbReference type="EMBL" id="JAHQCX010000001">
    <property type="protein sequence ID" value="MBU9724762.1"/>
    <property type="molecule type" value="Genomic_DNA"/>
</dbReference>
<dbReference type="PROSITE" id="PS51257">
    <property type="entry name" value="PROKAR_LIPOPROTEIN"/>
    <property type="match status" value="1"/>
</dbReference>
<reference evidence="1 2" key="1">
    <citation type="submission" date="2021-06" db="EMBL/GenBank/DDBJ databases">
        <title>Description of novel taxa of the family Lachnospiraceae.</title>
        <authorList>
            <person name="Chaplin A.V."/>
            <person name="Sokolova S.R."/>
            <person name="Pikina A.P."/>
            <person name="Korzhanova M."/>
            <person name="Belova V."/>
            <person name="Korostin D."/>
            <person name="Efimov B.A."/>
        </authorList>
    </citation>
    <scope>NUCLEOTIDE SEQUENCE [LARGE SCALE GENOMIC DNA]</scope>
    <source>
        <strain evidence="1 2">ASD4241</strain>
    </source>
</reference>
<comment type="caution">
    <text evidence="1">The sequence shown here is derived from an EMBL/GenBank/DDBJ whole genome shotgun (WGS) entry which is preliminary data.</text>
</comment>
<dbReference type="RefSeq" id="WP_238726171.1">
    <property type="nucleotide sequence ID" value="NZ_JAHQCX010000001.1"/>
</dbReference>
<name>A0ABS6K272_9FIRM</name>
<sequence length="187" mass="20830">MIKRVCVAALLVLATVFVYGCSSPKPPVIKIGGTTFIPGRITMRELKDHVELIDSPVCRRVPELGGMQYVNLLPIGKGDISYGTATLINHTEEKCPIEDCEIYGITIQLEGSDKQNPEHEPVDITINDVNLFELDHDEMIRLFGKPDLVEDSNLHYRVGDVNYTFSINSQTGTIRALTVEKDFEGHT</sequence>